<dbReference type="Proteomes" id="UP001409585">
    <property type="component" value="Unassembled WGS sequence"/>
</dbReference>
<dbReference type="SUPFAM" id="SSF55785">
    <property type="entry name" value="PYP-like sensor domain (PAS domain)"/>
    <property type="match status" value="1"/>
</dbReference>
<dbReference type="InterPro" id="IPR052163">
    <property type="entry name" value="DGC-Regulatory_Protein"/>
</dbReference>
<dbReference type="InterPro" id="IPR013656">
    <property type="entry name" value="PAS_4"/>
</dbReference>
<feature type="domain" description="GGDEF" evidence="1">
    <location>
        <begin position="154"/>
        <end position="280"/>
    </location>
</feature>
<dbReference type="Pfam" id="PF00990">
    <property type="entry name" value="GGDEF"/>
    <property type="match status" value="1"/>
</dbReference>
<dbReference type="NCBIfam" id="TIGR00254">
    <property type="entry name" value="GGDEF"/>
    <property type="match status" value="1"/>
</dbReference>
<comment type="caution">
    <text evidence="2">The sequence shown here is derived from an EMBL/GenBank/DDBJ whole genome shotgun (WGS) entry which is preliminary data.</text>
</comment>
<gene>
    <name evidence="2" type="ORF">GCM10025791_31380</name>
</gene>
<reference evidence="3" key="1">
    <citation type="journal article" date="2019" name="Int. J. Syst. Evol. Microbiol.">
        <title>The Global Catalogue of Microorganisms (GCM) 10K type strain sequencing project: providing services to taxonomists for standard genome sequencing and annotation.</title>
        <authorList>
            <consortium name="The Broad Institute Genomics Platform"/>
            <consortium name="The Broad Institute Genome Sequencing Center for Infectious Disease"/>
            <person name="Wu L."/>
            <person name="Ma J."/>
        </authorList>
    </citation>
    <scope>NUCLEOTIDE SEQUENCE [LARGE SCALE GENOMIC DNA]</scope>
    <source>
        <strain evidence="3">JCM 19134</strain>
    </source>
</reference>
<dbReference type="AlphaFoldDB" id="A0AAV3U5B1"/>
<proteinExistence type="predicted"/>
<dbReference type="CDD" id="cd01949">
    <property type="entry name" value="GGDEF"/>
    <property type="match status" value="1"/>
</dbReference>
<dbReference type="SMART" id="SM00267">
    <property type="entry name" value="GGDEF"/>
    <property type="match status" value="1"/>
</dbReference>
<dbReference type="InterPro" id="IPR029787">
    <property type="entry name" value="Nucleotide_cyclase"/>
</dbReference>
<dbReference type="Gene3D" id="3.30.450.20">
    <property type="entry name" value="PAS domain"/>
    <property type="match status" value="1"/>
</dbReference>
<dbReference type="InterPro" id="IPR035965">
    <property type="entry name" value="PAS-like_dom_sf"/>
</dbReference>
<organism evidence="2 3">
    <name type="scientific">Halioxenophilus aromaticivorans</name>
    <dbReference type="NCBI Taxonomy" id="1306992"/>
    <lineage>
        <taxon>Bacteria</taxon>
        <taxon>Pseudomonadati</taxon>
        <taxon>Pseudomonadota</taxon>
        <taxon>Gammaproteobacteria</taxon>
        <taxon>Alteromonadales</taxon>
        <taxon>Alteromonadaceae</taxon>
        <taxon>Halioxenophilus</taxon>
    </lineage>
</organism>
<keyword evidence="3" id="KW-1185">Reference proteome</keyword>
<dbReference type="Gene3D" id="3.30.70.270">
    <property type="match status" value="1"/>
</dbReference>
<evidence type="ECO:0000313" key="3">
    <source>
        <dbReference type="Proteomes" id="UP001409585"/>
    </source>
</evidence>
<dbReference type="PANTHER" id="PTHR46663:SF4">
    <property type="entry name" value="DIGUANYLATE CYCLASE DGCT-RELATED"/>
    <property type="match status" value="1"/>
</dbReference>
<dbReference type="EMBL" id="BAABLX010000028">
    <property type="protein sequence ID" value="GAA4948948.1"/>
    <property type="molecule type" value="Genomic_DNA"/>
</dbReference>
<evidence type="ECO:0000259" key="1">
    <source>
        <dbReference type="PROSITE" id="PS50887"/>
    </source>
</evidence>
<evidence type="ECO:0000313" key="2">
    <source>
        <dbReference type="EMBL" id="GAA4948948.1"/>
    </source>
</evidence>
<dbReference type="InterPro" id="IPR000160">
    <property type="entry name" value="GGDEF_dom"/>
</dbReference>
<protein>
    <recommendedName>
        <fullName evidence="1">GGDEF domain-containing protein</fullName>
    </recommendedName>
</protein>
<name>A0AAV3U5B1_9ALTE</name>
<dbReference type="PROSITE" id="PS50887">
    <property type="entry name" value="GGDEF"/>
    <property type="match status" value="1"/>
</dbReference>
<accession>A0AAV3U5B1</accession>
<dbReference type="PANTHER" id="PTHR46663">
    <property type="entry name" value="DIGUANYLATE CYCLASE DGCT-RELATED"/>
    <property type="match status" value="1"/>
</dbReference>
<dbReference type="Pfam" id="PF08448">
    <property type="entry name" value="PAS_4"/>
    <property type="match status" value="1"/>
</dbReference>
<sequence>MFDGDQRNFYALVDSSYAFIAVNALFERHLQKPKENIIGMPLALMFEESTFDNYIMSAMQACMAGESITVHERLLSKFDTSGVAGHFDITFLPVTLANGENGIMMSCHDVSRYKANERKLRQLAHLDPLTQMPNLRFIDYQLRKLRAQGSRDGAGFSVVFIDFDQFKKINDVHGHLAGDQVLIEFSRRLRTKLRGGEHIGRIGGDEFLVIIREPLDADQQVSLAQRLKQIVASPFRIGEGKLVQLGISVGVAVWPHDGDTLDSLKQLADSRMYEDKKQSK</sequence>
<dbReference type="SUPFAM" id="SSF55073">
    <property type="entry name" value="Nucleotide cyclase"/>
    <property type="match status" value="1"/>
</dbReference>
<dbReference type="InterPro" id="IPR043128">
    <property type="entry name" value="Rev_trsase/Diguanyl_cyclase"/>
</dbReference>